<proteinExistence type="predicted"/>
<gene>
    <name evidence="1" type="ORF">GCM10025869_09780</name>
</gene>
<dbReference type="EMBL" id="BSVA01000001">
    <property type="protein sequence ID" value="GMA90449.1"/>
    <property type="molecule type" value="Genomic_DNA"/>
</dbReference>
<evidence type="ECO:0000313" key="1">
    <source>
        <dbReference type="EMBL" id="GMA90449.1"/>
    </source>
</evidence>
<organism evidence="1 2">
    <name type="scientific">Homoserinibacter gongjuensis</name>
    <dbReference type="NCBI Taxonomy" id="1162968"/>
    <lineage>
        <taxon>Bacteria</taxon>
        <taxon>Bacillati</taxon>
        <taxon>Actinomycetota</taxon>
        <taxon>Actinomycetes</taxon>
        <taxon>Micrococcales</taxon>
        <taxon>Microbacteriaceae</taxon>
        <taxon>Homoserinibacter</taxon>
    </lineage>
</organism>
<accession>A0ABQ6JR86</accession>
<comment type="caution">
    <text evidence="1">The sequence shown here is derived from an EMBL/GenBank/DDBJ whole genome shotgun (WGS) entry which is preliminary data.</text>
</comment>
<evidence type="ECO:0000313" key="2">
    <source>
        <dbReference type="Proteomes" id="UP001157069"/>
    </source>
</evidence>
<sequence>MLRLDAARRVERCEDRAREDRDLLGERKGGILDEPLGWEVLARPAGRAPVGVSVRSCTTTCGARVISAMPYRNGRRVATGTTRAVTSVILSTLIPSLPRA</sequence>
<reference evidence="2" key="1">
    <citation type="journal article" date="2019" name="Int. J. Syst. Evol. Microbiol.">
        <title>The Global Catalogue of Microorganisms (GCM) 10K type strain sequencing project: providing services to taxonomists for standard genome sequencing and annotation.</title>
        <authorList>
            <consortium name="The Broad Institute Genomics Platform"/>
            <consortium name="The Broad Institute Genome Sequencing Center for Infectious Disease"/>
            <person name="Wu L."/>
            <person name="Ma J."/>
        </authorList>
    </citation>
    <scope>NUCLEOTIDE SEQUENCE [LARGE SCALE GENOMIC DNA]</scope>
    <source>
        <strain evidence="2">NBRC 108755</strain>
    </source>
</reference>
<protein>
    <submittedName>
        <fullName evidence="1">Uncharacterized protein</fullName>
    </submittedName>
</protein>
<name>A0ABQ6JR86_9MICO</name>
<dbReference type="Proteomes" id="UP001157069">
    <property type="component" value="Unassembled WGS sequence"/>
</dbReference>
<keyword evidence="2" id="KW-1185">Reference proteome</keyword>